<dbReference type="OrthoDB" id="7313036at2"/>
<comment type="subcellular location">
    <subcellularLocation>
        <location evidence="1 11">Cell outer membrane</location>
        <topology evidence="1 11">Multi-pass membrane protein</topology>
    </subcellularLocation>
</comment>
<keyword evidence="17" id="KW-1185">Reference proteome</keyword>
<evidence type="ECO:0000256" key="8">
    <source>
        <dbReference type="ARBA" id="ARBA00023077"/>
    </source>
</evidence>
<evidence type="ECO:0000256" key="13">
    <source>
        <dbReference type="SAM" id="SignalP"/>
    </source>
</evidence>
<dbReference type="CDD" id="cd01347">
    <property type="entry name" value="ligand_gated_channel"/>
    <property type="match status" value="1"/>
</dbReference>
<keyword evidence="4" id="KW-0410">Iron transport</keyword>
<evidence type="ECO:0000313" key="16">
    <source>
        <dbReference type="EMBL" id="SMX51063.1"/>
    </source>
</evidence>
<proteinExistence type="inferred from homology"/>
<evidence type="ECO:0000256" key="10">
    <source>
        <dbReference type="ARBA" id="ARBA00023237"/>
    </source>
</evidence>
<sequence length="693" mass="76165">MKKRAIAKLLGGACIASTLAPLAFAQAVENPETIELAPIVVTGEVFTRNLDKTATSVTVVTEDELENEVENDSIADAILDVPNVLYSATGGQGGAPTIRGQDAEGPNSGANAFLGGTSPRAAVNVDGHYLSYNELVFSSTSAWDVDSIEVFRGPQNSAQGANSIAGAIVVNTKDPTFVREGAAQLQFGSNDMKRASLAVSGPLSDQVAARLSLDYYGRSNYIDYTNPSFVEGATNLDQEAKTARFKLLWQPTDMPELEAKLTFSHTDTNRPTWEAATEPFEDLESIASANPSWRQRTDTAIADVSYDLTGAVTITNKLQYSEMLTDRVTEPVTSGTAQIDQTNLSNETRVTFGDDVSVFSGVAGLYMSETESDEMLNLGAMSIYDDTKTSLGLFTEMNWRFADRWTLTGGLRYQRDRIQRDGVSSLANNDLNYDQTFEEWLPKLALAYELSDNTTIGAQVSKGYTPGGVTLNIASMEYVTFEKETALNYELFGRAHLLEDRLFLNANLFYTDYSDAQRYVVTNLPENLGYAVTVNAEKARAYGMEFSADYMARDNLRLTGGLGLLKTEINKFRSAAADYQGNEFGRSPDFTLSVGAEWDITPDLRFSAQVKHTDGYYSDDTNDETTQIDAFTVANARIAYSPRDNLELFGYVNNIFDDHSETYIRLTRARPASYYEATTVTPREFGLGLKVNF</sequence>
<dbReference type="Pfam" id="PF00593">
    <property type="entry name" value="TonB_dep_Rec_b-barrel"/>
    <property type="match status" value="1"/>
</dbReference>
<feature type="chain" id="PRO_5012692259" evidence="13">
    <location>
        <begin position="26"/>
        <end position="693"/>
    </location>
</feature>
<accession>A0A238L7I2</accession>
<keyword evidence="10 11" id="KW-0998">Cell outer membrane</keyword>
<dbReference type="PROSITE" id="PS52016">
    <property type="entry name" value="TONB_DEPENDENT_REC_3"/>
    <property type="match status" value="1"/>
</dbReference>
<evidence type="ECO:0000313" key="17">
    <source>
        <dbReference type="Proteomes" id="UP000202922"/>
    </source>
</evidence>
<dbReference type="PANTHER" id="PTHR32552">
    <property type="entry name" value="FERRICHROME IRON RECEPTOR-RELATED"/>
    <property type="match status" value="1"/>
</dbReference>
<evidence type="ECO:0000256" key="4">
    <source>
        <dbReference type="ARBA" id="ARBA00022496"/>
    </source>
</evidence>
<evidence type="ECO:0000256" key="5">
    <source>
        <dbReference type="ARBA" id="ARBA00022692"/>
    </source>
</evidence>
<dbReference type="RefSeq" id="WP_093968766.1">
    <property type="nucleotide sequence ID" value="NZ_FXYE01000004.1"/>
</dbReference>
<evidence type="ECO:0000256" key="3">
    <source>
        <dbReference type="ARBA" id="ARBA00022452"/>
    </source>
</evidence>
<evidence type="ECO:0000256" key="9">
    <source>
        <dbReference type="ARBA" id="ARBA00023136"/>
    </source>
</evidence>
<reference evidence="17" key="1">
    <citation type="submission" date="2017-05" db="EMBL/GenBank/DDBJ databases">
        <authorList>
            <person name="Rodrigo-Torres L."/>
            <person name="Arahal R. D."/>
            <person name="Lucena T."/>
        </authorList>
    </citation>
    <scope>NUCLEOTIDE SEQUENCE [LARGE SCALE GENOMIC DNA]</scope>
    <source>
        <strain evidence="17">CECT 8621</strain>
    </source>
</reference>
<dbReference type="EMBL" id="FXYE01000004">
    <property type="protein sequence ID" value="SMX51063.1"/>
    <property type="molecule type" value="Genomic_DNA"/>
</dbReference>
<dbReference type="Gene3D" id="2.170.130.10">
    <property type="entry name" value="TonB-dependent receptor, plug domain"/>
    <property type="match status" value="1"/>
</dbReference>
<keyword evidence="9 11" id="KW-0472">Membrane</keyword>
<dbReference type="PANTHER" id="PTHR32552:SF81">
    <property type="entry name" value="TONB-DEPENDENT OUTER MEMBRANE RECEPTOR"/>
    <property type="match status" value="1"/>
</dbReference>
<evidence type="ECO:0000256" key="7">
    <source>
        <dbReference type="ARBA" id="ARBA00023065"/>
    </source>
</evidence>
<keyword evidence="8 12" id="KW-0798">TonB box</keyword>
<dbReference type="Gene3D" id="2.40.170.20">
    <property type="entry name" value="TonB-dependent receptor, beta-barrel domain"/>
    <property type="match status" value="1"/>
</dbReference>
<evidence type="ECO:0000256" key="12">
    <source>
        <dbReference type="RuleBase" id="RU003357"/>
    </source>
</evidence>
<dbReference type="InterPro" id="IPR037066">
    <property type="entry name" value="Plug_dom_sf"/>
</dbReference>
<dbReference type="SUPFAM" id="SSF56935">
    <property type="entry name" value="Porins"/>
    <property type="match status" value="1"/>
</dbReference>
<gene>
    <name evidence="16" type="primary">fyuA</name>
    <name evidence="16" type="ORF">COL8621_03593</name>
</gene>
<name>A0A238L7I2_9RHOB</name>
<keyword evidence="3 11" id="KW-1134">Transmembrane beta strand</keyword>
<keyword evidence="5 11" id="KW-0812">Transmembrane</keyword>
<keyword evidence="6" id="KW-0408">Iron</keyword>
<evidence type="ECO:0000259" key="15">
    <source>
        <dbReference type="Pfam" id="PF07715"/>
    </source>
</evidence>
<organism evidence="16 17">
    <name type="scientific">Actibacterium lipolyticum</name>
    <dbReference type="NCBI Taxonomy" id="1524263"/>
    <lineage>
        <taxon>Bacteria</taxon>
        <taxon>Pseudomonadati</taxon>
        <taxon>Pseudomonadota</taxon>
        <taxon>Alphaproteobacteria</taxon>
        <taxon>Rhodobacterales</taxon>
        <taxon>Roseobacteraceae</taxon>
        <taxon>Actibacterium</taxon>
    </lineage>
</organism>
<keyword evidence="2 11" id="KW-0813">Transport</keyword>
<evidence type="ECO:0000256" key="2">
    <source>
        <dbReference type="ARBA" id="ARBA00022448"/>
    </source>
</evidence>
<dbReference type="AlphaFoldDB" id="A0A238L7I2"/>
<evidence type="ECO:0000256" key="11">
    <source>
        <dbReference type="PROSITE-ProRule" id="PRU01360"/>
    </source>
</evidence>
<feature type="domain" description="TonB-dependent receptor plug" evidence="15">
    <location>
        <begin position="51"/>
        <end position="167"/>
    </location>
</feature>
<dbReference type="InterPro" id="IPR036942">
    <property type="entry name" value="Beta-barrel_TonB_sf"/>
</dbReference>
<dbReference type="Proteomes" id="UP000202922">
    <property type="component" value="Unassembled WGS sequence"/>
</dbReference>
<dbReference type="InterPro" id="IPR012910">
    <property type="entry name" value="Plug_dom"/>
</dbReference>
<keyword evidence="7" id="KW-0406">Ion transport</keyword>
<evidence type="ECO:0000256" key="1">
    <source>
        <dbReference type="ARBA" id="ARBA00004571"/>
    </source>
</evidence>
<protein>
    <submittedName>
        <fullName evidence="16">Pesticin receptor</fullName>
    </submittedName>
</protein>
<dbReference type="InterPro" id="IPR039426">
    <property type="entry name" value="TonB-dep_rcpt-like"/>
</dbReference>
<evidence type="ECO:0000259" key="14">
    <source>
        <dbReference type="Pfam" id="PF00593"/>
    </source>
</evidence>
<keyword evidence="13" id="KW-0732">Signal</keyword>
<dbReference type="GO" id="GO:0006826">
    <property type="term" value="P:iron ion transport"/>
    <property type="evidence" value="ECO:0007669"/>
    <property type="project" value="UniProtKB-KW"/>
</dbReference>
<evidence type="ECO:0000256" key="6">
    <source>
        <dbReference type="ARBA" id="ARBA00023004"/>
    </source>
</evidence>
<keyword evidence="16" id="KW-0675">Receptor</keyword>
<feature type="signal peptide" evidence="13">
    <location>
        <begin position="1"/>
        <end position="25"/>
    </location>
</feature>
<dbReference type="GO" id="GO:0009279">
    <property type="term" value="C:cell outer membrane"/>
    <property type="evidence" value="ECO:0007669"/>
    <property type="project" value="UniProtKB-SubCell"/>
</dbReference>
<dbReference type="Pfam" id="PF07715">
    <property type="entry name" value="Plug"/>
    <property type="match status" value="1"/>
</dbReference>
<feature type="domain" description="TonB-dependent receptor-like beta-barrel" evidence="14">
    <location>
        <begin position="212"/>
        <end position="655"/>
    </location>
</feature>
<comment type="similarity">
    <text evidence="11 12">Belongs to the TonB-dependent receptor family.</text>
</comment>
<dbReference type="InterPro" id="IPR000531">
    <property type="entry name" value="Beta-barrel_TonB"/>
</dbReference>